<evidence type="ECO:0000313" key="7">
    <source>
        <dbReference type="Proteomes" id="UP001623592"/>
    </source>
</evidence>
<keyword evidence="7" id="KW-1185">Reference proteome</keyword>
<keyword evidence="5" id="KW-0627">Porphyrin biosynthesis</keyword>
<evidence type="ECO:0000256" key="1">
    <source>
        <dbReference type="ARBA" id="ARBA00005010"/>
    </source>
</evidence>
<dbReference type="SUPFAM" id="SSF75615">
    <property type="entry name" value="Siroheme synthase middle domains-like"/>
    <property type="match status" value="1"/>
</dbReference>
<keyword evidence="4" id="KW-0520">NAD</keyword>
<evidence type="ECO:0000256" key="4">
    <source>
        <dbReference type="ARBA" id="ARBA00023027"/>
    </source>
</evidence>
<dbReference type="RefSeq" id="WP_406789065.1">
    <property type="nucleotide sequence ID" value="NZ_JBJIAA010000017.1"/>
</dbReference>
<dbReference type="EC" id="1.3.1.76" evidence="2"/>
<reference evidence="6 7" key="1">
    <citation type="submission" date="2024-11" db="EMBL/GenBank/DDBJ databases">
        <authorList>
            <person name="Heng Y.C."/>
            <person name="Lim A.C.H."/>
            <person name="Lee J.K.Y."/>
            <person name="Kittelmann S."/>
        </authorList>
    </citation>
    <scope>NUCLEOTIDE SEQUENCE [LARGE SCALE GENOMIC DNA]</scope>
    <source>
        <strain evidence="6 7">WILCCON 0114</strain>
    </source>
</reference>
<dbReference type="Gene3D" id="3.40.50.720">
    <property type="entry name" value="NAD(P)-binding Rossmann-like Domain"/>
    <property type="match status" value="1"/>
</dbReference>
<dbReference type="InterPro" id="IPR036291">
    <property type="entry name" value="NAD(P)-bd_dom_sf"/>
</dbReference>
<dbReference type="Pfam" id="PF13241">
    <property type="entry name" value="NAD_binding_7"/>
    <property type="match status" value="1"/>
</dbReference>
<dbReference type="InterPro" id="IPR028161">
    <property type="entry name" value="Met8-like"/>
</dbReference>
<evidence type="ECO:0000313" key="6">
    <source>
        <dbReference type="EMBL" id="MFL0252409.1"/>
    </source>
</evidence>
<accession>A0ABW8TIQ4</accession>
<dbReference type="SUPFAM" id="SSF51735">
    <property type="entry name" value="NAD(P)-binding Rossmann-fold domains"/>
    <property type="match status" value="1"/>
</dbReference>
<protein>
    <recommendedName>
        <fullName evidence="2">precorrin-2 dehydrogenase</fullName>
        <ecNumber evidence="2">1.3.1.76</ecNumber>
    </recommendedName>
</protein>
<comment type="pathway">
    <text evidence="1">Porphyrin-containing compound metabolism; siroheme biosynthesis; sirohydrochlorin from precorrin-2: step 1/1.</text>
</comment>
<sequence length="217" mass="25146">MPEDNKKDILRGSIGNSFIALIPSKVKVFIVGGGRAAFIKTKSFASRGCKVVVISKKFNDKFEIFRGFSNVKFIEHEYVRDYIYEAHMVVIATNDKKLNGEIRRDCDRVNKLYMDCSEPEKGMYVMPCERDLKNFSIAVKVKGKSPKTSIYLAEKAKAYLEDYEEFADFTVKLRNKLKSDKKKKIMEFVCSDDFYFFYRMGKAELILKLFYGEGNEI</sequence>
<evidence type="ECO:0000256" key="5">
    <source>
        <dbReference type="ARBA" id="ARBA00023244"/>
    </source>
</evidence>
<dbReference type="PANTHER" id="PTHR35330">
    <property type="entry name" value="SIROHEME BIOSYNTHESIS PROTEIN MET8"/>
    <property type="match status" value="1"/>
</dbReference>
<evidence type="ECO:0000256" key="2">
    <source>
        <dbReference type="ARBA" id="ARBA00012400"/>
    </source>
</evidence>
<evidence type="ECO:0000256" key="3">
    <source>
        <dbReference type="ARBA" id="ARBA00023002"/>
    </source>
</evidence>
<gene>
    <name evidence="6" type="ORF">ACJDT4_18525</name>
</gene>
<dbReference type="Proteomes" id="UP001623592">
    <property type="component" value="Unassembled WGS sequence"/>
</dbReference>
<dbReference type="PANTHER" id="PTHR35330:SF1">
    <property type="entry name" value="SIROHEME BIOSYNTHESIS PROTEIN MET8"/>
    <property type="match status" value="1"/>
</dbReference>
<comment type="caution">
    <text evidence="6">The sequence shown here is derived from an EMBL/GenBank/DDBJ whole genome shotgun (WGS) entry which is preliminary data.</text>
</comment>
<name>A0ABW8TIQ4_9CLOT</name>
<dbReference type="EMBL" id="JBJIAA010000017">
    <property type="protein sequence ID" value="MFL0252409.1"/>
    <property type="molecule type" value="Genomic_DNA"/>
</dbReference>
<keyword evidence="3" id="KW-0560">Oxidoreductase</keyword>
<proteinExistence type="predicted"/>
<dbReference type="NCBIfam" id="NF004045">
    <property type="entry name" value="PRK05562.1"/>
    <property type="match status" value="1"/>
</dbReference>
<organism evidence="6 7">
    <name type="scientific">Clostridium neuense</name>
    <dbReference type="NCBI Taxonomy" id="1728934"/>
    <lineage>
        <taxon>Bacteria</taxon>
        <taxon>Bacillati</taxon>
        <taxon>Bacillota</taxon>
        <taxon>Clostridia</taxon>
        <taxon>Eubacteriales</taxon>
        <taxon>Clostridiaceae</taxon>
        <taxon>Clostridium</taxon>
    </lineage>
</organism>